<organism evidence="1 2">
    <name type="scientific">Micromonospora inositola</name>
    <dbReference type="NCBI Taxonomy" id="47865"/>
    <lineage>
        <taxon>Bacteria</taxon>
        <taxon>Bacillati</taxon>
        <taxon>Actinomycetota</taxon>
        <taxon>Actinomycetes</taxon>
        <taxon>Micromonosporales</taxon>
        <taxon>Micromonosporaceae</taxon>
        <taxon>Micromonospora</taxon>
    </lineage>
</organism>
<dbReference type="Proteomes" id="UP000198221">
    <property type="component" value="Chromosome I"/>
</dbReference>
<accession>A0A1C5JAT1</accession>
<keyword evidence="2" id="KW-1185">Reference proteome</keyword>
<evidence type="ECO:0000313" key="2">
    <source>
        <dbReference type="Proteomes" id="UP000198221"/>
    </source>
</evidence>
<protein>
    <submittedName>
        <fullName evidence="1">Uncharacterized protein</fullName>
    </submittedName>
</protein>
<dbReference type="AlphaFoldDB" id="A0A1C5JAT1"/>
<evidence type="ECO:0000313" key="1">
    <source>
        <dbReference type="EMBL" id="SCG67672.1"/>
    </source>
</evidence>
<name>A0A1C5JAT1_9ACTN</name>
<sequence length="150" mass="16779">MTGGPPALIAIDHDDYHAEHVGHTPDGRQFFLTTPFVPGDPETGTGAEFVACFLFDRSGRLLEARVDAFGPRHLMDRDARRRTYEARLSQLGPVTFGRIEVAPFAVDRFGTTFGLIPRPPDEPGESWWVELHPGNYMAFSEPWNSGEYDT</sequence>
<dbReference type="EMBL" id="LT607754">
    <property type="protein sequence ID" value="SCG67672.1"/>
    <property type="molecule type" value="Genomic_DNA"/>
</dbReference>
<reference evidence="2" key="1">
    <citation type="submission" date="2016-06" db="EMBL/GenBank/DDBJ databases">
        <authorList>
            <person name="Varghese N."/>
            <person name="Submissions Spin"/>
        </authorList>
    </citation>
    <scope>NUCLEOTIDE SEQUENCE [LARGE SCALE GENOMIC DNA]</scope>
    <source>
        <strain evidence="2">DSM 43819</strain>
    </source>
</reference>
<gene>
    <name evidence="1" type="ORF">GA0070613_4340</name>
</gene>
<dbReference type="OrthoDB" id="9155636at2"/>
<proteinExistence type="predicted"/>
<dbReference type="RefSeq" id="WP_089013915.1">
    <property type="nucleotide sequence ID" value="NZ_LT607754.1"/>
</dbReference>